<feature type="domain" description="DUF6644" evidence="2">
    <location>
        <begin position="30"/>
        <end position="156"/>
    </location>
</feature>
<sequence length="157" mass="16363">MTFIEFLGALQGTWPVEQLRGANHLVIEITEVVHVLGLVGLLTAVLLLSLRLLGVVLPALPSATVARAASPLLWGGLAAAMVTGTLLFLSGPVRYYANAAFGPKMVLLALALVAQAVLYRRVVRAPEPGPAVARSGAALLLALWFGVGLCGRAIGYI</sequence>
<keyword evidence="4" id="KW-1185">Reference proteome</keyword>
<dbReference type="AlphaFoldDB" id="A0A6I3XLS1"/>
<feature type="transmembrane region" description="Helical" evidence="1">
    <location>
        <begin position="35"/>
        <end position="60"/>
    </location>
</feature>
<feature type="transmembrane region" description="Helical" evidence="1">
    <location>
        <begin position="72"/>
        <end position="89"/>
    </location>
</feature>
<reference evidence="3 4" key="1">
    <citation type="submission" date="2019-11" db="EMBL/GenBank/DDBJ databases">
        <title>Draft Genome Sequences of Six Type Strains of the Genus Massilia.</title>
        <authorList>
            <person name="Miess H."/>
            <person name="Frediansyah A."/>
            <person name="Goeker M."/>
            <person name="Gross H."/>
        </authorList>
    </citation>
    <scope>NUCLEOTIDE SEQUENCE [LARGE SCALE GENOMIC DNA]</scope>
    <source>
        <strain evidence="3 4">DSM 17513</strain>
    </source>
</reference>
<evidence type="ECO:0000259" key="2">
    <source>
        <dbReference type="Pfam" id="PF20349"/>
    </source>
</evidence>
<proteinExistence type="predicted"/>
<evidence type="ECO:0000313" key="3">
    <source>
        <dbReference type="EMBL" id="MUI15480.1"/>
    </source>
</evidence>
<feature type="transmembrane region" description="Helical" evidence="1">
    <location>
        <begin position="131"/>
        <end position="154"/>
    </location>
</feature>
<keyword evidence="1" id="KW-0472">Membrane</keyword>
<evidence type="ECO:0000256" key="1">
    <source>
        <dbReference type="SAM" id="Phobius"/>
    </source>
</evidence>
<feature type="transmembrane region" description="Helical" evidence="1">
    <location>
        <begin position="95"/>
        <end position="119"/>
    </location>
</feature>
<name>A0A6I3XLS1_9BURK</name>
<dbReference type="Pfam" id="PF20349">
    <property type="entry name" value="DUF6644"/>
    <property type="match status" value="1"/>
</dbReference>
<evidence type="ECO:0000313" key="4">
    <source>
        <dbReference type="Proteomes" id="UP000431684"/>
    </source>
</evidence>
<gene>
    <name evidence="3" type="ORF">GJV26_23920</name>
</gene>
<dbReference type="InterPro" id="IPR046586">
    <property type="entry name" value="DUF6644"/>
</dbReference>
<keyword evidence="1" id="KW-0812">Transmembrane</keyword>
<comment type="caution">
    <text evidence="3">The sequence shown here is derived from an EMBL/GenBank/DDBJ whole genome shotgun (WGS) entry which is preliminary data.</text>
</comment>
<accession>A0A6I3XLS1</accession>
<organism evidence="3 4">
    <name type="scientific">Pseudoduganella dura</name>
    <dbReference type="NCBI Taxonomy" id="321982"/>
    <lineage>
        <taxon>Bacteria</taxon>
        <taxon>Pseudomonadati</taxon>
        <taxon>Pseudomonadota</taxon>
        <taxon>Betaproteobacteria</taxon>
        <taxon>Burkholderiales</taxon>
        <taxon>Oxalobacteraceae</taxon>
        <taxon>Telluria group</taxon>
        <taxon>Pseudoduganella</taxon>
    </lineage>
</organism>
<dbReference type="EMBL" id="WNWM01000002">
    <property type="protein sequence ID" value="MUI15480.1"/>
    <property type="molecule type" value="Genomic_DNA"/>
</dbReference>
<protein>
    <recommendedName>
        <fullName evidence="2">DUF6644 domain-containing protein</fullName>
    </recommendedName>
</protein>
<keyword evidence="1" id="KW-1133">Transmembrane helix</keyword>
<dbReference type="Proteomes" id="UP000431684">
    <property type="component" value="Unassembled WGS sequence"/>
</dbReference>
<dbReference type="RefSeq" id="WP_155711172.1">
    <property type="nucleotide sequence ID" value="NZ_BMWU01000004.1"/>
</dbReference>
<dbReference type="OrthoDB" id="8780848at2"/>